<comment type="similarity">
    <text evidence="1">Belongs to the LysR transcriptional regulatory family.</text>
</comment>
<dbReference type="SUPFAM" id="SSF53850">
    <property type="entry name" value="Periplasmic binding protein-like II"/>
    <property type="match status" value="1"/>
</dbReference>
<keyword evidence="2" id="KW-0805">Transcription regulation</keyword>
<dbReference type="GO" id="GO:0000976">
    <property type="term" value="F:transcription cis-regulatory region binding"/>
    <property type="evidence" value="ECO:0007669"/>
    <property type="project" value="TreeGrafter"/>
</dbReference>
<dbReference type="InterPro" id="IPR036390">
    <property type="entry name" value="WH_DNA-bd_sf"/>
</dbReference>
<evidence type="ECO:0000259" key="5">
    <source>
        <dbReference type="PROSITE" id="PS50931"/>
    </source>
</evidence>
<dbReference type="Gene3D" id="3.40.190.290">
    <property type="match status" value="1"/>
</dbReference>
<proteinExistence type="inferred from homology"/>
<dbReference type="SUPFAM" id="SSF46785">
    <property type="entry name" value="Winged helix' DNA-binding domain"/>
    <property type="match status" value="1"/>
</dbReference>
<protein>
    <submittedName>
        <fullName evidence="6">LysR family transcriptional regulator</fullName>
    </submittedName>
</protein>
<dbReference type="InterPro" id="IPR000847">
    <property type="entry name" value="LysR_HTH_N"/>
</dbReference>
<dbReference type="EMBL" id="CABPSB010000011">
    <property type="protein sequence ID" value="VVE21936.1"/>
    <property type="molecule type" value="Genomic_DNA"/>
</dbReference>
<keyword evidence="7" id="KW-1185">Reference proteome</keyword>
<keyword evidence="3" id="KW-0238">DNA-binding</keyword>
<feature type="domain" description="HTH lysR-type" evidence="5">
    <location>
        <begin position="1"/>
        <end position="58"/>
    </location>
</feature>
<keyword evidence="4" id="KW-0804">Transcription</keyword>
<gene>
    <name evidence="6" type="ORF">PAN31108_03175</name>
</gene>
<dbReference type="Gene3D" id="1.10.10.10">
    <property type="entry name" value="Winged helix-like DNA-binding domain superfamily/Winged helix DNA-binding domain"/>
    <property type="match status" value="1"/>
</dbReference>
<evidence type="ECO:0000256" key="4">
    <source>
        <dbReference type="ARBA" id="ARBA00023163"/>
    </source>
</evidence>
<name>A0A5E4WF46_9BURK</name>
<evidence type="ECO:0000313" key="6">
    <source>
        <dbReference type="EMBL" id="VVE21936.1"/>
    </source>
</evidence>
<evidence type="ECO:0000313" key="7">
    <source>
        <dbReference type="Proteomes" id="UP000406256"/>
    </source>
</evidence>
<dbReference type="OrthoDB" id="8715249at2"/>
<accession>A0A5E4WF46</accession>
<reference evidence="6 7" key="1">
    <citation type="submission" date="2019-08" db="EMBL/GenBank/DDBJ databases">
        <authorList>
            <person name="Peeters C."/>
        </authorList>
    </citation>
    <scope>NUCLEOTIDE SEQUENCE [LARGE SCALE GENOMIC DNA]</scope>
    <source>
        <strain evidence="6 7">LMG 31108</strain>
    </source>
</reference>
<dbReference type="GO" id="GO:0003700">
    <property type="term" value="F:DNA-binding transcription factor activity"/>
    <property type="evidence" value="ECO:0007669"/>
    <property type="project" value="InterPro"/>
</dbReference>
<dbReference type="InterPro" id="IPR036388">
    <property type="entry name" value="WH-like_DNA-bd_sf"/>
</dbReference>
<dbReference type="Pfam" id="PF03466">
    <property type="entry name" value="LysR_substrate"/>
    <property type="match status" value="1"/>
</dbReference>
<evidence type="ECO:0000256" key="3">
    <source>
        <dbReference type="ARBA" id="ARBA00023125"/>
    </source>
</evidence>
<evidence type="ECO:0000256" key="2">
    <source>
        <dbReference type="ARBA" id="ARBA00023015"/>
    </source>
</evidence>
<dbReference type="InterPro" id="IPR005119">
    <property type="entry name" value="LysR_subst-bd"/>
</dbReference>
<dbReference type="PANTHER" id="PTHR30126">
    <property type="entry name" value="HTH-TYPE TRANSCRIPTIONAL REGULATOR"/>
    <property type="match status" value="1"/>
</dbReference>
<evidence type="ECO:0000256" key="1">
    <source>
        <dbReference type="ARBA" id="ARBA00009437"/>
    </source>
</evidence>
<dbReference type="Pfam" id="PF00126">
    <property type="entry name" value="HTH_1"/>
    <property type="match status" value="1"/>
</dbReference>
<organism evidence="6 7">
    <name type="scientific">Pandoraea anhela</name>
    <dbReference type="NCBI Taxonomy" id="2508295"/>
    <lineage>
        <taxon>Bacteria</taxon>
        <taxon>Pseudomonadati</taxon>
        <taxon>Pseudomonadota</taxon>
        <taxon>Betaproteobacteria</taxon>
        <taxon>Burkholderiales</taxon>
        <taxon>Burkholderiaceae</taxon>
        <taxon>Pandoraea</taxon>
    </lineage>
</organism>
<dbReference type="AlphaFoldDB" id="A0A5E4WF46"/>
<dbReference type="PRINTS" id="PR00039">
    <property type="entry name" value="HTHLYSR"/>
</dbReference>
<sequence length="289" mass="31601">MELKWIEDLLAFSHYGSFSLAAASRHVTQSAFSRRIQALEEWLGGEVIDRSRQPAALTDIGRLVLAEASPSVTTAYELRDQVREGLGSACHTLKISSGFALCESVLATWMTETCGLLDKRVRIKVLASGIDDAVQTFLSGRSDFLLCYHHPALPLPSDLTRYPWTYVGTDRLVPVCAPLHAGVPIFASGDNQTLAAPVLTYAERTYLGRAQAYLLNAHPAGRLDGLRRSHESHMAMVLRAAAIAGHGVAWLPQSMVLQHLAQGTLVRTCDETLTLPLDVRIYKNSALPL</sequence>
<dbReference type="PROSITE" id="PS50931">
    <property type="entry name" value="HTH_LYSR"/>
    <property type="match status" value="1"/>
</dbReference>
<dbReference type="RefSeq" id="WP_150669774.1">
    <property type="nucleotide sequence ID" value="NZ_CABPSB010000011.1"/>
</dbReference>
<dbReference type="Proteomes" id="UP000406256">
    <property type="component" value="Unassembled WGS sequence"/>
</dbReference>
<dbReference type="PANTHER" id="PTHR30126:SF2">
    <property type="entry name" value="HTH-TYPE TRANSCRIPTIONAL REGULATOR YJIE"/>
    <property type="match status" value="1"/>
</dbReference>